<accession>A0ABW9KNU9</accession>
<dbReference type="PANTHER" id="PTHR10434">
    <property type="entry name" value="1-ACYL-SN-GLYCEROL-3-PHOSPHATE ACYLTRANSFERASE"/>
    <property type="match status" value="1"/>
</dbReference>
<protein>
    <submittedName>
        <fullName evidence="5">Lysophospholipid acyltransferase family protein</fullName>
    </submittedName>
</protein>
<comment type="pathway">
    <text evidence="1">Lipid metabolism.</text>
</comment>
<evidence type="ECO:0000259" key="4">
    <source>
        <dbReference type="SMART" id="SM00563"/>
    </source>
</evidence>
<evidence type="ECO:0000313" key="5">
    <source>
        <dbReference type="EMBL" id="MFN2977466.1"/>
    </source>
</evidence>
<evidence type="ECO:0000313" key="6">
    <source>
        <dbReference type="Proteomes" id="UP001634747"/>
    </source>
</evidence>
<evidence type="ECO:0000256" key="1">
    <source>
        <dbReference type="ARBA" id="ARBA00005189"/>
    </source>
</evidence>
<reference evidence="5 6" key="1">
    <citation type="submission" date="2024-12" db="EMBL/GenBank/DDBJ databases">
        <authorList>
            <person name="Lee Y."/>
        </authorList>
    </citation>
    <scope>NUCLEOTIDE SEQUENCE [LARGE SCALE GENOMIC DNA]</scope>
    <source>
        <strain evidence="5 6">03SUJ4</strain>
    </source>
</reference>
<dbReference type="PANTHER" id="PTHR10434:SF11">
    <property type="entry name" value="1-ACYL-SN-GLYCEROL-3-PHOSPHATE ACYLTRANSFERASE"/>
    <property type="match status" value="1"/>
</dbReference>
<dbReference type="InterPro" id="IPR002123">
    <property type="entry name" value="Plipid/glycerol_acylTrfase"/>
</dbReference>
<keyword evidence="3 5" id="KW-0012">Acyltransferase</keyword>
<dbReference type="SMART" id="SM00563">
    <property type="entry name" value="PlsC"/>
    <property type="match status" value="1"/>
</dbReference>
<dbReference type="SUPFAM" id="SSF69593">
    <property type="entry name" value="Glycerol-3-phosphate (1)-acyltransferase"/>
    <property type="match status" value="1"/>
</dbReference>
<keyword evidence="2" id="KW-0808">Transferase</keyword>
<dbReference type="EMBL" id="JBJYXY010000001">
    <property type="protein sequence ID" value="MFN2977466.1"/>
    <property type="molecule type" value="Genomic_DNA"/>
</dbReference>
<dbReference type="CDD" id="cd07989">
    <property type="entry name" value="LPLAT_AGPAT-like"/>
    <property type="match status" value="1"/>
</dbReference>
<dbReference type="RefSeq" id="WP_263414372.1">
    <property type="nucleotide sequence ID" value="NZ_BAABBH010000001.1"/>
</dbReference>
<dbReference type="Proteomes" id="UP001634747">
    <property type="component" value="Unassembled WGS sequence"/>
</dbReference>
<evidence type="ECO:0000256" key="2">
    <source>
        <dbReference type="ARBA" id="ARBA00022679"/>
    </source>
</evidence>
<gene>
    <name evidence="5" type="ORF">ACK2TP_16970</name>
</gene>
<dbReference type="Pfam" id="PF01553">
    <property type="entry name" value="Acyltransferase"/>
    <property type="match status" value="1"/>
</dbReference>
<organism evidence="5 6">
    <name type="scientific">Terriglobus aquaticus</name>
    <dbReference type="NCBI Taxonomy" id="940139"/>
    <lineage>
        <taxon>Bacteria</taxon>
        <taxon>Pseudomonadati</taxon>
        <taxon>Acidobacteriota</taxon>
        <taxon>Terriglobia</taxon>
        <taxon>Terriglobales</taxon>
        <taxon>Acidobacteriaceae</taxon>
        <taxon>Terriglobus</taxon>
    </lineage>
</organism>
<comment type="caution">
    <text evidence="5">The sequence shown here is derived from an EMBL/GenBank/DDBJ whole genome shotgun (WGS) entry which is preliminary data.</text>
</comment>
<evidence type="ECO:0000256" key="3">
    <source>
        <dbReference type="ARBA" id="ARBA00023315"/>
    </source>
</evidence>
<name>A0ABW9KNU9_9BACT</name>
<feature type="domain" description="Phospholipid/glycerol acyltransferase" evidence="4">
    <location>
        <begin position="51"/>
        <end position="163"/>
    </location>
</feature>
<keyword evidence="6" id="KW-1185">Reference proteome</keyword>
<dbReference type="GO" id="GO:0016746">
    <property type="term" value="F:acyltransferase activity"/>
    <property type="evidence" value="ECO:0007669"/>
    <property type="project" value="UniProtKB-KW"/>
</dbReference>
<proteinExistence type="predicted"/>
<sequence>MALLLWAGVEAPRIARSDDAIKARWRKHWAQRLLRVMHVTVEQHGAVPQGGLLVSNHLGYLDVVVYGSVIDGTFLSKAEVAQWPLLGPLTRAANTVFVERDSARSTAAANRQIATLLEQGQEVLIFPEGTSSGGEDVLPFQSPFFDAPQRTGAPVWAAAVAYRAALEHGTVAERVCYWGDMVIGPHLFGLLCVRSIAATVWFAEAPLAIKDRRAGAVEAHGVVAGLHAQALRG</sequence>